<reference evidence="3 4" key="1">
    <citation type="submission" date="2017-07" db="EMBL/GenBank/DDBJ databases">
        <title>An improved, manually edited Actinidia chinensis var. chinensis (kiwifruit) genome highlights the challenges associated with draft genomes and gene prediction in plants.</title>
        <authorList>
            <person name="Pilkington S."/>
            <person name="Crowhurst R."/>
            <person name="Hilario E."/>
            <person name="Nardozza S."/>
            <person name="Fraser L."/>
            <person name="Peng Y."/>
            <person name="Gunaseelan K."/>
            <person name="Simpson R."/>
            <person name="Tahir J."/>
            <person name="Deroles S."/>
            <person name="Templeton K."/>
            <person name="Luo Z."/>
            <person name="Davy M."/>
            <person name="Cheng C."/>
            <person name="Mcneilage M."/>
            <person name="Scaglione D."/>
            <person name="Liu Y."/>
            <person name="Zhang Q."/>
            <person name="Datson P."/>
            <person name="De Silva N."/>
            <person name="Gardiner S."/>
            <person name="Bassett H."/>
            <person name="Chagne D."/>
            <person name="Mccallum J."/>
            <person name="Dzierzon H."/>
            <person name="Deng C."/>
            <person name="Wang Y.-Y."/>
            <person name="Barron N."/>
            <person name="Manako K."/>
            <person name="Bowen J."/>
            <person name="Foster T."/>
            <person name="Erridge Z."/>
            <person name="Tiffin H."/>
            <person name="Waite C."/>
            <person name="Davies K."/>
            <person name="Grierson E."/>
            <person name="Laing W."/>
            <person name="Kirk R."/>
            <person name="Chen X."/>
            <person name="Wood M."/>
            <person name="Montefiori M."/>
            <person name="Brummell D."/>
            <person name="Schwinn K."/>
            <person name="Catanach A."/>
            <person name="Fullerton C."/>
            <person name="Li D."/>
            <person name="Meiyalaghan S."/>
            <person name="Nieuwenhuizen N."/>
            <person name="Read N."/>
            <person name="Prakash R."/>
            <person name="Hunter D."/>
            <person name="Zhang H."/>
            <person name="Mckenzie M."/>
            <person name="Knabel M."/>
            <person name="Harris A."/>
            <person name="Allan A."/>
            <person name="Chen A."/>
            <person name="Janssen B."/>
            <person name="Plunkett B."/>
            <person name="Dwamena C."/>
            <person name="Voogd C."/>
            <person name="Leif D."/>
            <person name="Lafferty D."/>
            <person name="Souleyre E."/>
            <person name="Varkonyi-Gasic E."/>
            <person name="Gambi F."/>
            <person name="Hanley J."/>
            <person name="Yao J.-L."/>
            <person name="Cheung J."/>
            <person name="David K."/>
            <person name="Warren B."/>
            <person name="Marsh K."/>
            <person name="Snowden K."/>
            <person name="Lin-Wang K."/>
            <person name="Brian L."/>
            <person name="Martinez-Sanchez M."/>
            <person name="Wang M."/>
            <person name="Ileperuma N."/>
            <person name="Macnee N."/>
            <person name="Campin R."/>
            <person name="Mcatee P."/>
            <person name="Drummond R."/>
            <person name="Espley R."/>
            <person name="Ireland H."/>
            <person name="Wu R."/>
            <person name="Atkinson R."/>
            <person name="Karunairetnam S."/>
            <person name="Bulley S."/>
            <person name="Chunkath S."/>
            <person name="Hanley Z."/>
            <person name="Storey R."/>
            <person name="Thrimawithana A."/>
            <person name="Thomson S."/>
            <person name="David C."/>
            <person name="Testolin R."/>
        </authorList>
    </citation>
    <scope>NUCLEOTIDE SEQUENCE [LARGE SCALE GENOMIC DNA]</scope>
    <source>
        <strain evidence="4">cv. Red5</strain>
        <tissue evidence="3">Young leaf</tissue>
    </source>
</reference>
<protein>
    <submittedName>
        <fullName evidence="3">LysM and putative peptidoglycan-binding domain-containing protein</fullName>
    </submittedName>
</protein>
<evidence type="ECO:0000313" key="4">
    <source>
        <dbReference type="Proteomes" id="UP000241394"/>
    </source>
</evidence>
<dbReference type="Gene3D" id="3.10.350.10">
    <property type="entry name" value="LysM domain"/>
    <property type="match status" value="1"/>
</dbReference>
<dbReference type="PANTHER" id="PTHR20932:SF55">
    <property type="entry name" value="LYSM DOMAIN-CONTAINING PROTEIN"/>
    <property type="match status" value="1"/>
</dbReference>
<dbReference type="EMBL" id="NKQK01000013">
    <property type="protein sequence ID" value="PSS13398.1"/>
    <property type="molecule type" value="Genomic_DNA"/>
</dbReference>
<dbReference type="InterPro" id="IPR036779">
    <property type="entry name" value="LysM_dom_sf"/>
</dbReference>
<feature type="compositionally biased region" description="Polar residues" evidence="1">
    <location>
        <begin position="115"/>
        <end position="134"/>
    </location>
</feature>
<dbReference type="AlphaFoldDB" id="A0A2R6QQJ1"/>
<feature type="compositionally biased region" description="Polar residues" evidence="1">
    <location>
        <begin position="26"/>
        <end position="38"/>
    </location>
</feature>
<dbReference type="InterPro" id="IPR045030">
    <property type="entry name" value="LYSM1-4"/>
</dbReference>
<dbReference type="OrthoDB" id="538216at2759"/>
<dbReference type="InterPro" id="IPR018392">
    <property type="entry name" value="LysM"/>
</dbReference>
<feature type="region of interest" description="Disordered" evidence="1">
    <location>
        <begin position="252"/>
        <end position="274"/>
    </location>
</feature>
<comment type="caution">
    <text evidence="3">The sequence shown here is derived from an EMBL/GenBank/DDBJ whole genome shotgun (WGS) entry which is preliminary data.</text>
</comment>
<feature type="compositionally biased region" description="Basic and acidic residues" evidence="1">
    <location>
        <begin position="1"/>
        <end position="24"/>
    </location>
</feature>
<dbReference type="FunCoup" id="A0A2R6QQJ1">
    <property type="interactions" value="2549"/>
</dbReference>
<name>A0A2R6QQJ1_ACTCC</name>
<organism evidence="3 4">
    <name type="scientific">Actinidia chinensis var. chinensis</name>
    <name type="common">Chinese soft-hair kiwi</name>
    <dbReference type="NCBI Taxonomy" id="1590841"/>
    <lineage>
        <taxon>Eukaryota</taxon>
        <taxon>Viridiplantae</taxon>
        <taxon>Streptophyta</taxon>
        <taxon>Embryophyta</taxon>
        <taxon>Tracheophyta</taxon>
        <taxon>Spermatophyta</taxon>
        <taxon>Magnoliopsida</taxon>
        <taxon>eudicotyledons</taxon>
        <taxon>Gunneridae</taxon>
        <taxon>Pentapetalae</taxon>
        <taxon>asterids</taxon>
        <taxon>Ericales</taxon>
        <taxon>Actinidiaceae</taxon>
        <taxon>Actinidia</taxon>
    </lineage>
</organism>
<evidence type="ECO:0000313" key="3">
    <source>
        <dbReference type="EMBL" id="PSS13398.1"/>
    </source>
</evidence>
<feature type="region of interest" description="Disordered" evidence="1">
    <location>
        <begin position="107"/>
        <end position="137"/>
    </location>
</feature>
<dbReference type="InParanoid" id="A0A2R6QQJ1"/>
<dbReference type="OMA" id="MGNYKSE"/>
<dbReference type="PANTHER" id="PTHR20932">
    <property type="entry name" value="LYSM AND PUTATIVE PEPTIDOGLYCAN-BINDING DOMAIN-CONTAINING PROTEIN"/>
    <property type="match status" value="1"/>
</dbReference>
<proteinExistence type="predicted"/>
<accession>A0A2R6QQJ1</accession>
<keyword evidence="4" id="KW-1185">Reference proteome</keyword>
<reference evidence="4" key="2">
    <citation type="journal article" date="2018" name="BMC Genomics">
        <title>A manually annotated Actinidia chinensis var. chinensis (kiwifruit) genome highlights the challenges associated with draft genomes and gene prediction in plants.</title>
        <authorList>
            <person name="Pilkington S.M."/>
            <person name="Crowhurst R."/>
            <person name="Hilario E."/>
            <person name="Nardozza S."/>
            <person name="Fraser L."/>
            <person name="Peng Y."/>
            <person name="Gunaseelan K."/>
            <person name="Simpson R."/>
            <person name="Tahir J."/>
            <person name="Deroles S.C."/>
            <person name="Templeton K."/>
            <person name="Luo Z."/>
            <person name="Davy M."/>
            <person name="Cheng C."/>
            <person name="McNeilage M."/>
            <person name="Scaglione D."/>
            <person name="Liu Y."/>
            <person name="Zhang Q."/>
            <person name="Datson P."/>
            <person name="De Silva N."/>
            <person name="Gardiner S.E."/>
            <person name="Bassett H."/>
            <person name="Chagne D."/>
            <person name="McCallum J."/>
            <person name="Dzierzon H."/>
            <person name="Deng C."/>
            <person name="Wang Y.Y."/>
            <person name="Barron L."/>
            <person name="Manako K."/>
            <person name="Bowen J."/>
            <person name="Foster T.M."/>
            <person name="Erridge Z.A."/>
            <person name="Tiffin H."/>
            <person name="Waite C.N."/>
            <person name="Davies K.M."/>
            <person name="Grierson E.P."/>
            <person name="Laing W.A."/>
            <person name="Kirk R."/>
            <person name="Chen X."/>
            <person name="Wood M."/>
            <person name="Montefiori M."/>
            <person name="Brummell D.A."/>
            <person name="Schwinn K.E."/>
            <person name="Catanach A."/>
            <person name="Fullerton C."/>
            <person name="Li D."/>
            <person name="Meiyalaghan S."/>
            <person name="Nieuwenhuizen N."/>
            <person name="Read N."/>
            <person name="Prakash R."/>
            <person name="Hunter D."/>
            <person name="Zhang H."/>
            <person name="McKenzie M."/>
            <person name="Knabel M."/>
            <person name="Harris A."/>
            <person name="Allan A.C."/>
            <person name="Gleave A."/>
            <person name="Chen A."/>
            <person name="Janssen B.J."/>
            <person name="Plunkett B."/>
            <person name="Ampomah-Dwamena C."/>
            <person name="Voogd C."/>
            <person name="Leif D."/>
            <person name="Lafferty D."/>
            <person name="Souleyre E.J.F."/>
            <person name="Varkonyi-Gasic E."/>
            <person name="Gambi F."/>
            <person name="Hanley J."/>
            <person name="Yao J.L."/>
            <person name="Cheung J."/>
            <person name="David K.M."/>
            <person name="Warren B."/>
            <person name="Marsh K."/>
            <person name="Snowden K.C."/>
            <person name="Lin-Wang K."/>
            <person name="Brian L."/>
            <person name="Martinez-Sanchez M."/>
            <person name="Wang M."/>
            <person name="Ileperuma N."/>
            <person name="Macnee N."/>
            <person name="Campin R."/>
            <person name="McAtee P."/>
            <person name="Drummond R.S.M."/>
            <person name="Espley R.V."/>
            <person name="Ireland H.S."/>
            <person name="Wu R."/>
            <person name="Atkinson R.G."/>
            <person name="Karunairetnam S."/>
            <person name="Bulley S."/>
            <person name="Chunkath S."/>
            <person name="Hanley Z."/>
            <person name="Storey R."/>
            <person name="Thrimawithana A.H."/>
            <person name="Thomson S."/>
            <person name="David C."/>
            <person name="Testolin R."/>
            <person name="Huang H."/>
            <person name="Hellens R.P."/>
            <person name="Schaffer R.J."/>
        </authorList>
    </citation>
    <scope>NUCLEOTIDE SEQUENCE [LARGE SCALE GENOMIC DNA]</scope>
    <source>
        <strain evidence="4">cv. Red5</strain>
    </source>
</reference>
<feature type="region of interest" description="Disordered" evidence="1">
    <location>
        <begin position="1"/>
        <end position="54"/>
    </location>
</feature>
<dbReference type="Gramene" id="PSS13398">
    <property type="protein sequence ID" value="PSS13398"/>
    <property type="gene ID" value="CEY00_Acc14007"/>
</dbReference>
<gene>
    <name evidence="3" type="ORF">CEY00_Acc14007</name>
</gene>
<evidence type="ECO:0000259" key="2">
    <source>
        <dbReference type="PROSITE" id="PS51782"/>
    </source>
</evidence>
<dbReference type="Pfam" id="PF01476">
    <property type="entry name" value="LysM"/>
    <property type="match status" value="1"/>
</dbReference>
<dbReference type="SUPFAM" id="SSF54106">
    <property type="entry name" value="LysM domain"/>
    <property type="match status" value="1"/>
</dbReference>
<dbReference type="PROSITE" id="PS51782">
    <property type="entry name" value="LYSM"/>
    <property type="match status" value="1"/>
</dbReference>
<dbReference type="CDD" id="cd00118">
    <property type="entry name" value="LysM"/>
    <property type="match status" value="1"/>
</dbReference>
<sequence length="372" mass="40440">MERGRQNDGDYGIHHHHQEVDRVSNRGMTSNLLISSSQDRPSTPPLPPSRLPDGVGVGGVSYIEHRVTKIDTLAGVAIKYGVEVADIKRINGLVTDLQMFARKSIHIPQPGRHPPSTTLSNGLDNQGTSCSEQTPPCRRHSDLFESFSSLKLKSTPPQRISPAMSNLQGYYSLKPIDHKTPSEGFEMAVYQDYLKDGPFSQPLSNPPLSHHTNSKSLANGFILENGKLAEDMLVELREGDSDKWSEKLLRRRQKSETDFSSPSPEKLQEVNSSGGGFSAMIRKGLALRSKAAVSQTSSGVEADAGLLNPITVSLGDSLFSECFNGVIKSSNTSGLKDQDNSSSSSKWSLKLAYHQALSTAAITTPRNKAALD</sequence>
<evidence type="ECO:0000256" key="1">
    <source>
        <dbReference type="SAM" id="MobiDB-lite"/>
    </source>
</evidence>
<feature type="domain" description="LysM" evidence="2">
    <location>
        <begin position="63"/>
        <end position="107"/>
    </location>
</feature>
<dbReference type="Proteomes" id="UP000241394">
    <property type="component" value="Chromosome LG13"/>
</dbReference>